<proteinExistence type="predicted"/>
<name>A0A084AGT0_STACB</name>
<evidence type="ECO:0000313" key="3">
    <source>
        <dbReference type="EMBL" id="KEY64509.1"/>
    </source>
</evidence>
<dbReference type="OrthoDB" id="5404940at2759"/>
<organism evidence="3 4">
    <name type="scientific">Stachybotrys chartarum (strain CBS 109288 / IBT 7711)</name>
    <name type="common">Toxic black mold</name>
    <name type="synonym">Stilbospora chartarum</name>
    <dbReference type="NCBI Taxonomy" id="1280523"/>
    <lineage>
        <taxon>Eukaryota</taxon>
        <taxon>Fungi</taxon>
        <taxon>Dikarya</taxon>
        <taxon>Ascomycota</taxon>
        <taxon>Pezizomycotina</taxon>
        <taxon>Sordariomycetes</taxon>
        <taxon>Hypocreomycetidae</taxon>
        <taxon>Hypocreales</taxon>
        <taxon>Stachybotryaceae</taxon>
        <taxon>Stachybotrys</taxon>
    </lineage>
</organism>
<feature type="region of interest" description="Disordered" evidence="1">
    <location>
        <begin position="420"/>
        <end position="467"/>
    </location>
</feature>
<keyword evidence="2" id="KW-0472">Membrane</keyword>
<sequence length="585" mass="65538">MAGAPRPYMYGAEFRDDGRFPETNFDPKAVTRQSWEPKPRKPKQEGPLLSVNRHPDAHMLLNYRSKQHPSLGRRTKASIKWLRRVQLVLRLLQLNAALGLLTLMILITNVEPVTHWILRIVPGVVAILCLYAIYHHSRDAAGRSPASTAAYQLFAGLSDLAVMGFYAFGAVRVYQGSEPWGTLLGDQDLVATFVPAVYYTYIGGGGVHLISLSISLWLSWAFRQITLLPPDMNPLEDHLTARPLHKRKKSSVSTFTTFQTERRDSVAHSYQPRDSLLDISSSQSGPTVPFMHTRTQSRDSIGSRNSQVNLPTRQYQIMPSNSPRNSTLSLESKRASVPRSNYRGSYAEVPLDEPTSAHSHVNSPDAGQQRTGKFTETWKPTDSLISRTNQRNREIAAARTGTHARATKSYSALSQRYNLEDSDSDYDGENDLGQNSLENDSQDNMHPNPLRSNPAKRSTMPYVKTPFRPLTSTSLTEINPNQRRVSASRDIADEKPGFNFGLAERRDNNAYATPADQFYSRPYRELKPATPPVIIGNNRKVSSGNDYNTSHASRPYERRNVSGKQMEEGRGGARASYYGYPEGHS</sequence>
<dbReference type="AlphaFoldDB" id="A0A084AGT0"/>
<feature type="compositionally biased region" description="Low complexity" evidence="1">
    <location>
        <begin position="573"/>
        <end position="585"/>
    </location>
</feature>
<dbReference type="Proteomes" id="UP000028045">
    <property type="component" value="Unassembled WGS sequence"/>
</dbReference>
<feature type="compositionally biased region" description="Polar residues" evidence="1">
    <location>
        <begin position="539"/>
        <end position="552"/>
    </location>
</feature>
<feature type="transmembrane region" description="Helical" evidence="2">
    <location>
        <begin position="87"/>
        <end position="107"/>
    </location>
</feature>
<dbReference type="EMBL" id="KL648734">
    <property type="protein sequence ID" value="KEY64509.1"/>
    <property type="molecule type" value="Genomic_DNA"/>
</dbReference>
<keyword evidence="4" id="KW-1185">Reference proteome</keyword>
<feature type="transmembrane region" description="Helical" evidence="2">
    <location>
        <begin position="153"/>
        <end position="174"/>
    </location>
</feature>
<feature type="region of interest" description="Disordered" evidence="1">
    <location>
        <begin position="263"/>
        <end position="390"/>
    </location>
</feature>
<feature type="transmembrane region" description="Helical" evidence="2">
    <location>
        <begin position="113"/>
        <end position="133"/>
    </location>
</feature>
<keyword evidence="2" id="KW-1133">Transmembrane helix</keyword>
<feature type="region of interest" description="Disordered" evidence="1">
    <location>
        <begin position="1"/>
        <end position="51"/>
    </location>
</feature>
<reference evidence="3 4" key="1">
    <citation type="journal article" date="2014" name="BMC Genomics">
        <title>Comparative genome sequencing reveals chemotype-specific gene clusters in the toxigenic black mold Stachybotrys.</title>
        <authorList>
            <person name="Semeiks J."/>
            <person name="Borek D."/>
            <person name="Otwinowski Z."/>
            <person name="Grishin N.V."/>
        </authorList>
    </citation>
    <scope>NUCLEOTIDE SEQUENCE [LARGE SCALE GENOMIC DNA]</scope>
    <source>
        <strain evidence="4">CBS 109288 / IBT 7711</strain>
    </source>
</reference>
<feature type="region of interest" description="Disordered" evidence="1">
    <location>
        <begin position="530"/>
        <end position="585"/>
    </location>
</feature>
<dbReference type="HOGENOM" id="CLU_018980_1_0_1"/>
<evidence type="ECO:0000256" key="2">
    <source>
        <dbReference type="SAM" id="Phobius"/>
    </source>
</evidence>
<protein>
    <submittedName>
        <fullName evidence="3">Uncharacterized protein</fullName>
    </submittedName>
</protein>
<evidence type="ECO:0000313" key="4">
    <source>
        <dbReference type="Proteomes" id="UP000028045"/>
    </source>
</evidence>
<gene>
    <name evidence="3" type="ORF">S7711_09634</name>
</gene>
<accession>A0A084AGT0</accession>
<feature type="compositionally biased region" description="Basic and acidic residues" evidence="1">
    <location>
        <begin position="35"/>
        <end position="44"/>
    </location>
</feature>
<feature type="compositionally biased region" description="Polar residues" evidence="1">
    <location>
        <begin position="432"/>
        <end position="445"/>
    </location>
</feature>
<feature type="transmembrane region" description="Helical" evidence="2">
    <location>
        <begin position="198"/>
        <end position="222"/>
    </location>
</feature>
<feature type="compositionally biased region" description="Polar residues" evidence="1">
    <location>
        <begin position="356"/>
        <end position="389"/>
    </location>
</feature>
<feature type="compositionally biased region" description="Polar residues" evidence="1">
    <location>
        <begin position="298"/>
        <end position="330"/>
    </location>
</feature>
<feature type="compositionally biased region" description="Basic and acidic residues" evidence="1">
    <location>
        <begin position="554"/>
        <end position="571"/>
    </location>
</feature>
<evidence type="ECO:0000256" key="1">
    <source>
        <dbReference type="SAM" id="MobiDB-lite"/>
    </source>
</evidence>
<feature type="compositionally biased region" description="Acidic residues" evidence="1">
    <location>
        <begin position="420"/>
        <end position="430"/>
    </location>
</feature>
<keyword evidence="2" id="KW-0812">Transmembrane</keyword>